<keyword evidence="1" id="KW-0812">Transmembrane</keyword>
<protein>
    <recommendedName>
        <fullName evidence="4">ABC transporter permease</fullName>
    </recommendedName>
</protein>
<keyword evidence="3" id="KW-1185">Reference proteome</keyword>
<feature type="transmembrane region" description="Helical" evidence="1">
    <location>
        <begin position="22"/>
        <end position="44"/>
    </location>
</feature>
<evidence type="ECO:0000256" key="1">
    <source>
        <dbReference type="SAM" id="Phobius"/>
    </source>
</evidence>
<feature type="transmembrane region" description="Helical" evidence="1">
    <location>
        <begin position="128"/>
        <end position="149"/>
    </location>
</feature>
<feature type="transmembrane region" description="Helical" evidence="1">
    <location>
        <begin position="80"/>
        <end position="102"/>
    </location>
</feature>
<evidence type="ECO:0008006" key="4">
    <source>
        <dbReference type="Google" id="ProtNLM"/>
    </source>
</evidence>
<evidence type="ECO:0000313" key="3">
    <source>
        <dbReference type="Proteomes" id="UP000662939"/>
    </source>
</evidence>
<evidence type="ECO:0000313" key="2">
    <source>
        <dbReference type="EMBL" id="QSB05242.1"/>
    </source>
</evidence>
<feature type="transmembrane region" description="Helical" evidence="1">
    <location>
        <begin position="395"/>
        <end position="422"/>
    </location>
</feature>
<feature type="transmembrane region" description="Helical" evidence="1">
    <location>
        <begin position="155"/>
        <end position="178"/>
    </location>
</feature>
<feature type="transmembrane region" description="Helical" evidence="1">
    <location>
        <begin position="461"/>
        <end position="479"/>
    </location>
</feature>
<dbReference type="KEGG" id="nav:JQS30_16045"/>
<feature type="transmembrane region" description="Helical" evidence="1">
    <location>
        <begin position="434"/>
        <end position="454"/>
    </location>
</feature>
<gene>
    <name evidence="2" type="ORF">JQS30_16045</name>
</gene>
<feature type="transmembrane region" description="Helical" evidence="1">
    <location>
        <begin position="190"/>
        <end position="209"/>
    </location>
</feature>
<name>A0A895XN85_9ACTN</name>
<feature type="transmembrane region" description="Helical" evidence="1">
    <location>
        <begin position="298"/>
        <end position="315"/>
    </location>
</feature>
<dbReference type="EMBL" id="CP070496">
    <property type="protein sequence ID" value="QSB05242.1"/>
    <property type="molecule type" value="Genomic_DNA"/>
</dbReference>
<dbReference type="Proteomes" id="UP000662939">
    <property type="component" value="Chromosome"/>
</dbReference>
<sequence length="534" mass="56341">MKELTATGTLLRLNLRRDRIKLPAWVIGLAFMAFYFSNAITLAYPSQEDLSAIVSFMQGPAGTIMTGPGYGLDDPSYSTVFAAVYGFYLLIGAAFMNVLLIVRHTRQEEETGRTEMTRSSVVGRHSPLAAAMLLALIANAALGILIAVAMSGTGYGASGVILFGASVASVGLVFAALTSIAVQAVEHARTATAIGSALIGAAVVIRGAGDVLEEQGSALSWFSPFAWAQQTRVFVDPRWWPLVLCLALAVLSVLVAYALESRRDVGAGFVAPRLGRNSATKRLSNPLALAMRLDRSNIIGWAVGLGIAGLLYGSLADSVQQSFTDLPENMVAVMGGDETQMLEGFLSIMVFFTSTLAACYAIVSVHRLSSEENSGRAEAILSTAVSRLTWVTSSLATALIGAFTLLVAAGFSMGLAVALVLGEARYVPELLVGHLAYLPAIAVIIALAGLGFALGPKYLNLAWFVAIYGIVMGYFGPLLDPPELFLQLSPFEHVARVPSDSLQAWPLVALALVALIVASGAVGLFRRRDMTTAA</sequence>
<accession>A0A895XN85</accession>
<feature type="transmembrane region" description="Helical" evidence="1">
    <location>
        <begin position="344"/>
        <end position="363"/>
    </location>
</feature>
<feature type="transmembrane region" description="Helical" evidence="1">
    <location>
        <begin position="239"/>
        <end position="259"/>
    </location>
</feature>
<keyword evidence="1" id="KW-1133">Transmembrane helix</keyword>
<dbReference type="RefSeq" id="WP_213171245.1">
    <property type="nucleotide sequence ID" value="NZ_CP070496.1"/>
</dbReference>
<feature type="transmembrane region" description="Helical" evidence="1">
    <location>
        <begin position="504"/>
        <end position="525"/>
    </location>
</feature>
<reference evidence="2" key="1">
    <citation type="submission" date="2021-02" db="EMBL/GenBank/DDBJ databases">
        <title>Natronoglycomyces albus gen. nov., sp. nov, a haloalkaliphilic actinobacterium from a soda solonchak soil.</title>
        <authorList>
            <person name="Sorokin D.Y."/>
            <person name="Khijniak T.V."/>
            <person name="Zakharycheva A.P."/>
            <person name="Boueva O.V."/>
            <person name="Ariskina E.V."/>
            <person name="Hahnke R.L."/>
            <person name="Bunk B."/>
            <person name="Sproer C."/>
            <person name="Schumann P."/>
            <person name="Evtushenko L.I."/>
            <person name="Kublanov I.V."/>
        </authorList>
    </citation>
    <scope>NUCLEOTIDE SEQUENCE</scope>
    <source>
        <strain evidence="2">DSM 106290</strain>
    </source>
</reference>
<dbReference type="AlphaFoldDB" id="A0A895XN85"/>
<keyword evidence="1" id="KW-0472">Membrane</keyword>
<organism evidence="2 3">
    <name type="scientific">Natronoglycomyces albus</name>
    <dbReference type="NCBI Taxonomy" id="2811108"/>
    <lineage>
        <taxon>Bacteria</taxon>
        <taxon>Bacillati</taxon>
        <taxon>Actinomycetota</taxon>
        <taxon>Actinomycetes</taxon>
        <taxon>Glycomycetales</taxon>
        <taxon>Glycomycetaceae</taxon>
        <taxon>Natronoglycomyces</taxon>
    </lineage>
</organism>
<proteinExistence type="predicted"/>